<dbReference type="EMBL" id="GL833139">
    <property type="protein sequence ID" value="EGB05729.1"/>
    <property type="molecule type" value="Genomic_DNA"/>
</dbReference>
<evidence type="ECO:0000313" key="8">
    <source>
        <dbReference type="EMBL" id="EGB05729.1"/>
    </source>
</evidence>
<dbReference type="PANTHER" id="PTHR12968:SF2">
    <property type="entry name" value="B9 DOMAIN-CONTAINING PROTEIN 2"/>
    <property type="match status" value="1"/>
</dbReference>
<gene>
    <name evidence="8" type="ORF">AURANDRAFT_72177</name>
</gene>
<dbReference type="RefSeq" id="XP_009039568.1">
    <property type="nucleotide sequence ID" value="XM_009041320.1"/>
</dbReference>
<dbReference type="OrthoDB" id="184109at2759"/>
<evidence type="ECO:0000256" key="5">
    <source>
        <dbReference type="ARBA" id="ARBA00023273"/>
    </source>
</evidence>
<dbReference type="GO" id="GO:0060271">
    <property type="term" value="P:cilium assembly"/>
    <property type="evidence" value="ECO:0007669"/>
    <property type="project" value="TreeGrafter"/>
</dbReference>
<dbReference type="GO" id="GO:0036038">
    <property type="term" value="C:MKS complex"/>
    <property type="evidence" value="ECO:0007669"/>
    <property type="project" value="TreeGrafter"/>
</dbReference>
<keyword evidence="4" id="KW-0206">Cytoskeleton</keyword>
<evidence type="ECO:0000256" key="6">
    <source>
        <dbReference type="ARBA" id="ARBA00039272"/>
    </source>
</evidence>
<dbReference type="InParanoid" id="F0YGS6"/>
<dbReference type="PANTHER" id="PTHR12968">
    <property type="entry name" value="B9 DOMAIN-CONTAINING"/>
    <property type="match status" value="1"/>
</dbReference>
<dbReference type="InterPro" id="IPR010796">
    <property type="entry name" value="C2_B9-type_dom"/>
</dbReference>
<keyword evidence="3" id="KW-0970">Cilium biogenesis/degradation</keyword>
<feature type="region of interest" description="Disordered" evidence="7">
    <location>
        <begin position="202"/>
        <end position="239"/>
    </location>
</feature>
<dbReference type="eggNOG" id="KOG4028">
    <property type="taxonomic scope" value="Eukaryota"/>
</dbReference>
<evidence type="ECO:0000256" key="4">
    <source>
        <dbReference type="ARBA" id="ARBA00023212"/>
    </source>
</evidence>
<sequence length="239" mass="26360">MNLNLQAVTARESEDIFPEVLIMGEVCFGMGFPSARFGLACTWHFQWDEPWVLLEGLSHGQTQIAVASEEHTVRWNHPLNVHFAVRSPLGWPKLVLSVNELDEHGRSHLAGYGFCNLPMISGSSQITISCWRPTGSMRDEVASFFMGNTANLINDDIVCGKAAWKSRCRLVTEPAGKVQIDVEIVMRHCHAHTGRSVWASALPQRNRIRGQGKPNGTESAAYSNRVHGQGKPNGTESAA</sequence>
<accession>F0YGS6</accession>
<protein>
    <recommendedName>
        <fullName evidence="6">B9 domain-containing protein 2</fullName>
    </recommendedName>
</protein>
<evidence type="ECO:0000256" key="2">
    <source>
        <dbReference type="ARBA" id="ARBA00022490"/>
    </source>
</evidence>
<comment type="subcellular location">
    <subcellularLocation>
        <location evidence="1">Cytoplasm</location>
        <location evidence="1">Cytoskeleton</location>
        <location evidence="1">Cilium basal body</location>
    </subcellularLocation>
</comment>
<dbReference type="GeneID" id="20228584"/>
<keyword evidence="9" id="KW-1185">Reference proteome</keyword>
<keyword evidence="5" id="KW-0966">Cell projection</keyword>
<reference evidence="8 9" key="1">
    <citation type="journal article" date="2011" name="Proc. Natl. Acad. Sci. U.S.A.">
        <title>Niche of harmful alga Aureococcus anophagefferens revealed through ecogenomics.</title>
        <authorList>
            <person name="Gobler C.J."/>
            <person name="Berry D.L."/>
            <person name="Dyhrman S.T."/>
            <person name="Wilhelm S.W."/>
            <person name="Salamov A."/>
            <person name="Lobanov A.V."/>
            <person name="Zhang Y."/>
            <person name="Collier J.L."/>
            <person name="Wurch L.L."/>
            <person name="Kustka A.B."/>
            <person name="Dill B.D."/>
            <person name="Shah M."/>
            <person name="VerBerkmoes N.C."/>
            <person name="Kuo A."/>
            <person name="Terry A."/>
            <person name="Pangilinan J."/>
            <person name="Lindquist E.A."/>
            <person name="Lucas S."/>
            <person name="Paulsen I.T."/>
            <person name="Hattenrath-Lehmann T.K."/>
            <person name="Talmage S.C."/>
            <person name="Walker E.A."/>
            <person name="Koch F."/>
            <person name="Burson A.M."/>
            <person name="Marcoval M.A."/>
            <person name="Tang Y.Z."/>
            <person name="Lecleir G.R."/>
            <person name="Coyne K.J."/>
            <person name="Berg G.M."/>
            <person name="Bertrand E.M."/>
            <person name="Saito M.A."/>
            <person name="Gladyshev V.N."/>
            <person name="Grigoriev I.V."/>
        </authorList>
    </citation>
    <scope>NUCLEOTIDE SEQUENCE [LARGE SCALE GENOMIC DNA]</scope>
    <source>
        <strain evidence="9">CCMP 1984</strain>
    </source>
</reference>
<evidence type="ECO:0000256" key="1">
    <source>
        <dbReference type="ARBA" id="ARBA00004120"/>
    </source>
</evidence>
<organism evidence="9">
    <name type="scientific">Aureococcus anophagefferens</name>
    <name type="common">Harmful bloom alga</name>
    <dbReference type="NCBI Taxonomy" id="44056"/>
    <lineage>
        <taxon>Eukaryota</taxon>
        <taxon>Sar</taxon>
        <taxon>Stramenopiles</taxon>
        <taxon>Ochrophyta</taxon>
        <taxon>Pelagophyceae</taxon>
        <taxon>Pelagomonadales</taxon>
        <taxon>Pelagomonadaceae</taxon>
        <taxon>Aureococcus</taxon>
    </lineage>
</organism>
<proteinExistence type="predicted"/>
<dbReference type="AlphaFoldDB" id="F0YGS6"/>
<dbReference type="KEGG" id="aaf:AURANDRAFT_72177"/>
<dbReference type="PROSITE" id="PS51381">
    <property type="entry name" value="C2_B9"/>
    <property type="match status" value="1"/>
</dbReference>
<evidence type="ECO:0000313" key="9">
    <source>
        <dbReference type="Proteomes" id="UP000002729"/>
    </source>
</evidence>
<evidence type="ECO:0000256" key="7">
    <source>
        <dbReference type="SAM" id="MobiDB-lite"/>
    </source>
</evidence>
<dbReference type="Proteomes" id="UP000002729">
    <property type="component" value="Unassembled WGS sequence"/>
</dbReference>
<keyword evidence="2" id="KW-0963">Cytoplasm</keyword>
<name>F0YGS6_AURAN</name>
<evidence type="ECO:0000256" key="3">
    <source>
        <dbReference type="ARBA" id="ARBA00022794"/>
    </source>
</evidence>
<dbReference type="Pfam" id="PF07162">
    <property type="entry name" value="B9-C2"/>
    <property type="match status" value="1"/>
</dbReference>